<proteinExistence type="predicted"/>
<keyword evidence="4" id="KW-1185">Reference proteome</keyword>
<dbReference type="PANTHER" id="PTHR35526:SF3">
    <property type="entry name" value="ANTI-SIGMA-F FACTOR RSBW"/>
    <property type="match status" value="1"/>
</dbReference>
<dbReference type="EMBL" id="BMUW01000002">
    <property type="protein sequence ID" value="GGZ45686.1"/>
    <property type="molecule type" value="Genomic_DNA"/>
</dbReference>
<comment type="caution">
    <text evidence="3">The sequence shown here is derived from an EMBL/GenBank/DDBJ whole genome shotgun (WGS) entry which is preliminary data.</text>
</comment>
<keyword evidence="1" id="KW-0723">Serine/threonine-protein kinase</keyword>
<dbReference type="Gene3D" id="3.30.565.10">
    <property type="entry name" value="Histidine kinase-like ATPase, C-terminal domain"/>
    <property type="match status" value="1"/>
</dbReference>
<evidence type="ECO:0000313" key="3">
    <source>
        <dbReference type="EMBL" id="GGZ45686.1"/>
    </source>
</evidence>
<dbReference type="Proteomes" id="UP000624183">
    <property type="component" value="Unassembled WGS sequence"/>
</dbReference>
<feature type="domain" description="Histidine kinase/HSP90-like ATPase" evidence="2">
    <location>
        <begin position="61"/>
        <end position="155"/>
    </location>
</feature>
<evidence type="ECO:0000256" key="1">
    <source>
        <dbReference type="ARBA" id="ARBA00022527"/>
    </source>
</evidence>
<protein>
    <submittedName>
        <fullName evidence="3">ATP-binding protein</fullName>
    </submittedName>
</protein>
<keyword evidence="3" id="KW-0547">Nucleotide-binding</keyword>
<organism evidence="3 4">
    <name type="scientific">Streptomyces rubiginosohelvolus</name>
    <dbReference type="NCBI Taxonomy" id="67362"/>
    <lineage>
        <taxon>Bacteria</taxon>
        <taxon>Bacillati</taxon>
        <taxon>Actinomycetota</taxon>
        <taxon>Actinomycetes</taxon>
        <taxon>Kitasatosporales</taxon>
        <taxon>Streptomycetaceae</taxon>
        <taxon>Streptomyces</taxon>
    </lineage>
</organism>
<dbReference type="InterPro" id="IPR050267">
    <property type="entry name" value="Anti-sigma-factor_SerPK"/>
</dbReference>
<dbReference type="GO" id="GO:0005524">
    <property type="term" value="F:ATP binding"/>
    <property type="evidence" value="ECO:0007669"/>
    <property type="project" value="UniProtKB-KW"/>
</dbReference>
<keyword evidence="1" id="KW-0418">Kinase</keyword>
<dbReference type="CDD" id="cd16936">
    <property type="entry name" value="HATPase_RsbW-like"/>
    <property type="match status" value="1"/>
</dbReference>
<evidence type="ECO:0000313" key="4">
    <source>
        <dbReference type="Proteomes" id="UP000624183"/>
    </source>
</evidence>
<name>A0ABQ3BIQ8_9ACTN</name>
<keyword evidence="3" id="KW-0067">ATP-binding</keyword>
<evidence type="ECO:0000259" key="2">
    <source>
        <dbReference type="Pfam" id="PF13581"/>
    </source>
</evidence>
<dbReference type="PANTHER" id="PTHR35526">
    <property type="entry name" value="ANTI-SIGMA-F FACTOR RSBW-RELATED"/>
    <property type="match status" value="1"/>
</dbReference>
<accession>A0ABQ3BIQ8</accession>
<dbReference type="InterPro" id="IPR003594">
    <property type="entry name" value="HATPase_dom"/>
</dbReference>
<dbReference type="InterPro" id="IPR036890">
    <property type="entry name" value="HATPase_C_sf"/>
</dbReference>
<reference evidence="4" key="1">
    <citation type="journal article" date="2019" name="Int. J. Syst. Evol. Microbiol.">
        <title>The Global Catalogue of Microorganisms (GCM) 10K type strain sequencing project: providing services to taxonomists for standard genome sequencing and annotation.</title>
        <authorList>
            <consortium name="The Broad Institute Genomics Platform"/>
            <consortium name="The Broad Institute Genome Sequencing Center for Infectious Disease"/>
            <person name="Wu L."/>
            <person name="Ma J."/>
        </authorList>
    </citation>
    <scope>NUCLEOTIDE SEQUENCE [LARGE SCALE GENOMIC DNA]</scope>
    <source>
        <strain evidence="4">JCM 4602</strain>
    </source>
</reference>
<dbReference type="Pfam" id="PF13581">
    <property type="entry name" value="HATPase_c_2"/>
    <property type="match status" value="1"/>
</dbReference>
<keyword evidence="1" id="KW-0808">Transferase</keyword>
<gene>
    <name evidence="3" type="ORF">GCM10010328_20270</name>
</gene>
<sequence length="172" mass="18670">MANWNGVLMPLKNAHAGADRRWLEEVITATMRSSAAYQMTSRDIGRARGFVREFLATGQSLHAWTISGRATDIAQLVVSELATNVCKYAPGPCLLDVESDGTMLSITMWDSGAVLPSPSPADPTRVGQHGLELVLAVCQSFELRREAVGKRVTVQIALQDSTDRPTSDQTAR</sequence>